<sequence length="570" mass="64970">MFEHYPRWAREFAQKYLSRTINQFILHGNVYDLVPLEKKEKTDFVRLKSFLSEEFFGARDFVIFYDRSSGIYFRDEQSRKDFNRALSGRDSLLGTDYANKLPKDPVRVFSLLEQYFRVRIDSKKSIALIIDYAETIVPISEAGSTGSEDRTSMVYLSRWAHDPMFLAADFTTVLLTENLADLNRTLVQNPYTDDIRIDIPDQQQRRSFISHELPGEQFKKFSSVNKEVVAQQTAGLNFVNLRSILSNARENREKITHDRLSAAKKELIESEAYGLLEFVETHYTLDDVAGHTKVKEHLRFAVQALKNGRQDVIPMGYLVCGPVGTGKTFLVTCFASEIGIPMVKLKNFRSQWQGVTEGNLEKILGLLKAMAPVAVMIDEADAYLGDREASGDSGVSSRVFSQIASFMSDTRNRGRILWFLMTARPDLMPVDLKRQGRAEEHLALFAPHTKEERLELFEVMKKKTGLTMTEEHTPQVIEQGLKSFSGADMEAALTRAKFRAAAKGMEEVSPEVLDIALSDFLPPTYPEEIELQTLSAVIECTSRELLPERYQEMDRGEILTKIDELKYRIG</sequence>
<accession>A0A1M4WET4</accession>
<evidence type="ECO:0000313" key="4">
    <source>
        <dbReference type="EMBL" id="SHE79746.1"/>
    </source>
</evidence>
<feature type="domain" description="AAA+ ATPase" evidence="3">
    <location>
        <begin position="313"/>
        <end position="448"/>
    </location>
</feature>
<dbReference type="InterPro" id="IPR003959">
    <property type="entry name" value="ATPase_AAA_core"/>
</dbReference>
<dbReference type="InterPro" id="IPR003593">
    <property type="entry name" value="AAA+_ATPase"/>
</dbReference>
<dbReference type="GO" id="GO:0005737">
    <property type="term" value="C:cytoplasm"/>
    <property type="evidence" value="ECO:0007669"/>
    <property type="project" value="TreeGrafter"/>
</dbReference>
<dbReference type="Pfam" id="PF00004">
    <property type="entry name" value="AAA"/>
    <property type="match status" value="1"/>
</dbReference>
<name>A0A1M4WET4_9BACT</name>
<dbReference type="SUPFAM" id="SSF52540">
    <property type="entry name" value="P-loop containing nucleoside triphosphate hydrolases"/>
    <property type="match status" value="1"/>
</dbReference>
<dbReference type="GO" id="GO:0016887">
    <property type="term" value="F:ATP hydrolysis activity"/>
    <property type="evidence" value="ECO:0007669"/>
    <property type="project" value="InterPro"/>
</dbReference>
<evidence type="ECO:0000256" key="1">
    <source>
        <dbReference type="ARBA" id="ARBA00022741"/>
    </source>
</evidence>
<gene>
    <name evidence="4" type="ORF">SAMN05443144_103202</name>
</gene>
<dbReference type="PANTHER" id="PTHR23077">
    <property type="entry name" value="AAA-FAMILY ATPASE"/>
    <property type="match status" value="1"/>
</dbReference>
<dbReference type="PANTHER" id="PTHR23077:SF27">
    <property type="entry name" value="ATPASE FAMILY GENE 2 PROTEIN HOMOLOG A"/>
    <property type="match status" value="1"/>
</dbReference>
<dbReference type="OrthoDB" id="9809379at2"/>
<dbReference type="EMBL" id="FQUS01000003">
    <property type="protein sequence ID" value="SHE79746.1"/>
    <property type="molecule type" value="Genomic_DNA"/>
</dbReference>
<proteinExistence type="predicted"/>
<dbReference type="AlphaFoldDB" id="A0A1M4WET4"/>
<reference evidence="4 5" key="1">
    <citation type="submission" date="2016-11" db="EMBL/GenBank/DDBJ databases">
        <authorList>
            <person name="Jaros S."/>
            <person name="Januszkiewicz K."/>
            <person name="Wedrychowicz H."/>
        </authorList>
    </citation>
    <scope>NUCLEOTIDE SEQUENCE [LARGE SCALE GENOMIC DNA]</scope>
    <source>
        <strain evidence="4 5">DSM 21986</strain>
    </source>
</reference>
<dbReference type="Proteomes" id="UP000184041">
    <property type="component" value="Unassembled WGS sequence"/>
</dbReference>
<evidence type="ECO:0000259" key="3">
    <source>
        <dbReference type="SMART" id="SM00382"/>
    </source>
</evidence>
<dbReference type="GO" id="GO:0005524">
    <property type="term" value="F:ATP binding"/>
    <property type="evidence" value="ECO:0007669"/>
    <property type="project" value="UniProtKB-KW"/>
</dbReference>
<keyword evidence="2" id="KW-0067">ATP-binding</keyword>
<organism evidence="4 5">
    <name type="scientific">Fodinibius roseus</name>
    <dbReference type="NCBI Taxonomy" id="1194090"/>
    <lineage>
        <taxon>Bacteria</taxon>
        <taxon>Pseudomonadati</taxon>
        <taxon>Balneolota</taxon>
        <taxon>Balneolia</taxon>
        <taxon>Balneolales</taxon>
        <taxon>Balneolaceae</taxon>
        <taxon>Fodinibius</taxon>
    </lineage>
</organism>
<protein>
    <submittedName>
        <fullName evidence="4">AAA+-type ATPase, SpoVK/Ycf46/Vps4 family</fullName>
    </submittedName>
</protein>
<dbReference type="InterPro" id="IPR050168">
    <property type="entry name" value="AAA_ATPase_domain"/>
</dbReference>
<dbReference type="RefSeq" id="WP_073059774.1">
    <property type="nucleotide sequence ID" value="NZ_FQUS01000003.1"/>
</dbReference>
<evidence type="ECO:0000256" key="2">
    <source>
        <dbReference type="ARBA" id="ARBA00022840"/>
    </source>
</evidence>
<dbReference type="CDD" id="cd19481">
    <property type="entry name" value="RecA-like_protease"/>
    <property type="match status" value="1"/>
</dbReference>
<evidence type="ECO:0000313" key="5">
    <source>
        <dbReference type="Proteomes" id="UP000184041"/>
    </source>
</evidence>
<dbReference type="Gene3D" id="3.40.50.300">
    <property type="entry name" value="P-loop containing nucleotide triphosphate hydrolases"/>
    <property type="match status" value="1"/>
</dbReference>
<keyword evidence="1" id="KW-0547">Nucleotide-binding</keyword>
<dbReference type="SMART" id="SM00382">
    <property type="entry name" value="AAA"/>
    <property type="match status" value="1"/>
</dbReference>
<dbReference type="InterPro" id="IPR027417">
    <property type="entry name" value="P-loop_NTPase"/>
</dbReference>
<dbReference type="STRING" id="1194090.SAMN05443144_103202"/>
<keyword evidence="5" id="KW-1185">Reference proteome</keyword>
<dbReference type="Gene3D" id="1.10.8.60">
    <property type="match status" value="1"/>
</dbReference>